<evidence type="ECO:0000256" key="2">
    <source>
        <dbReference type="SAM" id="Phobius"/>
    </source>
</evidence>
<reference evidence="3 4" key="1">
    <citation type="journal article" date="2019" name="Int. J. Syst. Evol. Microbiol.">
        <title>The Global Catalogue of Microorganisms (GCM) 10K type strain sequencing project: providing services to taxonomists for standard genome sequencing and annotation.</title>
        <authorList>
            <consortium name="The Broad Institute Genomics Platform"/>
            <consortium name="The Broad Institute Genome Sequencing Center for Infectious Disease"/>
            <person name="Wu L."/>
            <person name="Ma J."/>
        </authorList>
    </citation>
    <scope>NUCLEOTIDE SEQUENCE [LARGE SCALE GENOMIC DNA]</scope>
    <source>
        <strain evidence="3 4">JCM 10977</strain>
    </source>
</reference>
<comment type="caution">
    <text evidence="3">The sequence shown here is derived from an EMBL/GenBank/DDBJ whole genome shotgun (WGS) entry which is preliminary data.</text>
</comment>
<keyword evidence="2" id="KW-0472">Membrane</keyword>
<proteinExistence type="predicted"/>
<accession>A0ABN1QPH5</accession>
<keyword evidence="4" id="KW-1185">Reference proteome</keyword>
<keyword evidence="2" id="KW-1133">Transmembrane helix</keyword>
<organism evidence="3 4">
    <name type="scientific">Kribbella koreensis</name>
    <dbReference type="NCBI Taxonomy" id="57909"/>
    <lineage>
        <taxon>Bacteria</taxon>
        <taxon>Bacillati</taxon>
        <taxon>Actinomycetota</taxon>
        <taxon>Actinomycetes</taxon>
        <taxon>Propionibacteriales</taxon>
        <taxon>Kribbellaceae</taxon>
        <taxon>Kribbella</taxon>
    </lineage>
</organism>
<keyword evidence="2" id="KW-0812">Transmembrane</keyword>
<evidence type="ECO:0000313" key="4">
    <source>
        <dbReference type="Proteomes" id="UP001500542"/>
    </source>
</evidence>
<name>A0ABN1QPH5_9ACTN</name>
<sequence>MDFLGVLVLISIYLGIWLAGILRDTGSREHLAFIGRTHSFVFHLIRLEDAGYRVRDLTPPLHSMRRKLSQAVIGPLIYVLLGWGLHQVFHPPLWVTCLGVALLVALFGAFDVALFDWLGLTMGENIRSHSKWFALAVATGSKVGLTASGIWVAATGAAAVNGGAAVKGVALILASALLLSVAHRPAAWTERASRRRRGSPSGTRSAADGLLFLRSFTDDRITIRSLLGNIGLARPVFPGMRARFEENIAVMLVNNGNLMALGRPGEQLPDLGAARTYYPHENWQAEVSLAANRARSIYIVAGSTEGLKWEIEQLHSWSLLTKTIILFPPDADQARSRARFVSACAALNSPVVEEDLWVSSLWIGMGYDEDGEIVHYLSTGRDWAAYFGAIIFFNGIHAGRIARPVHETQRGEQLEAAGTSEPSPVDLQPGEMKKVMTLVAYARHRLAVGDEQGAAAAIERVLAIDSSNAEIARLLDKQRE</sequence>
<evidence type="ECO:0000313" key="3">
    <source>
        <dbReference type="EMBL" id="GAA0945646.1"/>
    </source>
</evidence>
<feature type="transmembrane region" description="Helical" evidence="2">
    <location>
        <begin position="92"/>
        <end position="120"/>
    </location>
</feature>
<gene>
    <name evidence="3" type="ORF">GCM10009554_40700</name>
</gene>
<dbReference type="RefSeq" id="WP_343972138.1">
    <property type="nucleotide sequence ID" value="NZ_BAAAHK010000009.1"/>
</dbReference>
<evidence type="ECO:0000256" key="1">
    <source>
        <dbReference type="SAM" id="MobiDB-lite"/>
    </source>
</evidence>
<protein>
    <submittedName>
        <fullName evidence="3">Uncharacterized protein</fullName>
    </submittedName>
</protein>
<feature type="transmembrane region" description="Helical" evidence="2">
    <location>
        <begin position="6"/>
        <end position="22"/>
    </location>
</feature>
<feature type="region of interest" description="Disordered" evidence="1">
    <location>
        <begin position="407"/>
        <end position="426"/>
    </location>
</feature>
<dbReference type="EMBL" id="BAAAHK010000009">
    <property type="protein sequence ID" value="GAA0945646.1"/>
    <property type="molecule type" value="Genomic_DNA"/>
</dbReference>
<dbReference type="Proteomes" id="UP001500542">
    <property type="component" value="Unassembled WGS sequence"/>
</dbReference>
<feature type="transmembrane region" description="Helical" evidence="2">
    <location>
        <begin position="68"/>
        <end position="86"/>
    </location>
</feature>
<feature type="transmembrane region" description="Helical" evidence="2">
    <location>
        <begin position="132"/>
        <end position="153"/>
    </location>
</feature>
<feature type="transmembrane region" description="Helical" evidence="2">
    <location>
        <begin position="165"/>
        <end position="187"/>
    </location>
</feature>